<dbReference type="GO" id="GO:0008270">
    <property type="term" value="F:zinc ion binding"/>
    <property type="evidence" value="ECO:0007669"/>
    <property type="project" value="UniProtKB-KW"/>
</dbReference>
<dbReference type="InterPro" id="IPR001841">
    <property type="entry name" value="Znf_RING"/>
</dbReference>
<evidence type="ECO:0000256" key="2">
    <source>
        <dbReference type="ARBA" id="ARBA00004906"/>
    </source>
</evidence>
<feature type="domain" description="RING-type" evidence="11">
    <location>
        <begin position="154"/>
        <end position="196"/>
    </location>
</feature>
<organism evidence="12 13">
    <name type="scientific">Abeliophyllum distichum</name>
    <dbReference type="NCBI Taxonomy" id="126358"/>
    <lineage>
        <taxon>Eukaryota</taxon>
        <taxon>Viridiplantae</taxon>
        <taxon>Streptophyta</taxon>
        <taxon>Embryophyta</taxon>
        <taxon>Tracheophyta</taxon>
        <taxon>Spermatophyta</taxon>
        <taxon>Magnoliopsida</taxon>
        <taxon>eudicotyledons</taxon>
        <taxon>Gunneridae</taxon>
        <taxon>Pentapetalae</taxon>
        <taxon>asterids</taxon>
        <taxon>lamiids</taxon>
        <taxon>Lamiales</taxon>
        <taxon>Oleaceae</taxon>
        <taxon>Forsythieae</taxon>
        <taxon>Abeliophyllum</taxon>
    </lineage>
</organism>
<dbReference type="EMBL" id="JBFOLK010000002">
    <property type="protein sequence ID" value="KAL2531320.1"/>
    <property type="molecule type" value="Genomic_DNA"/>
</dbReference>
<protein>
    <recommendedName>
        <fullName evidence="3">RING-type E3 ubiquitin transferase</fullName>
        <ecNumber evidence="3">2.3.2.27</ecNumber>
    </recommendedName>
</protein>
<dbReference type="Gene3D" id="3.30.40.10">
    <property type="entry name" value="Zinc/RING finger domain, C3HC4 (zinc finger)"/>
    <property type="match status" value="1"/>
</dbReference>
<evidence type="ECO:0000256" key="3">
    <source>
        <dbReference type="ARBA" id="ARBA00012483"/>
    </source>
</evidence>
<gene>
    <name evidence="12" type="ORF">Adt_04671</name>
</gene>
<dbReference type="Proteomes" id="UP001604336">
    <property type="component" value="Unassembled WGS sequence"/>
</dbReference>
<dbReference type="AlphaFoldDB" id="A0ABD1V3V1"/>
<keyword evidence="5" id="KW-0479">Metal-binding</keyword>
<keyword evidence="8" id="KW-0862">Zinc</keyword>
<keyword evidence="7" id="KW-0833">Ubl conjugation pathway</keyword>
<dbReference type="PROSITE" id="PS50089">
    <property type="entry name" value="ZF_RING_2"/>
    <property type="match status" value="1"/>
</dbReference>
<reference evidence="13" key="1">
    <citation type="submission" date="2024-07" db="EMBL/GenBank/DDBJ databases">
        <title>Two chromosome-level genome assemblies of Korean endemic species Abeliophyllum distichum and Forsythia ovata (Oleaceae).</title>
        <authorList>
            <person name="Jang H."/>
        </authorList>
    </citation>
    <scope>NUCLEOTIDE SEQUENCE [LARGE SCALE GENOMIC DNA]</scope>
</reference>
<sequence length="372" mass="41674">MAFHHGKFLLVNNRKPNDETKYASCYSCYDCPDECNEDYFPPQPPPLSPPPPPPPPLRSPKLLISATLIIIICVLGAIFMIISYLSIRRYRSRLRNSGPLENSAREDFIDENRGPVVDHPIWNIRRVGLQQSIIDSITIFKYKSGERLIEGTDCSVCLSGFQENESLRLLPKCSHAFHVPCIDTWLRSNKHCPLCRAPIVSNTNAADQVSAVVDTNSSNLGSGEEELTDRRLDEREVGPNLTGETRIGAENIGVIPVEDRKLVEMLQKNCVSLNARTGKFRVLSDLADHRATVDKALHSTVRRSISMDFSSTSIICNGVADIRVKKEERNPDAISSIYRLIKSRSYGCSIQKVSISMKRSFSFNPKQLDPNS</sequence>
<evidence type="ECO:0000256" key="1">
    <source>
        <dbReference type="ARBA" id="ARBA00000900"/>
    </source>
</evidence>
<evidence type="ECO:0000259" key="11">
    <source>
        <dbReference type="PROSITE" id="PS50089"/>
    </source>
</evidence>
<dbReference type="SUPFAM" id="SSF57850">
    <property type="entry name" value="RING/U-box"/>
    <property type="match status" value="1"/>
</dbReference>
<comment type="catalytic activity">
    <reaction evidence="1">
        <text>S-ubiquitinyl-[E2 ubiquitin-conjugating enzyme]-L-cysteine + [acceptor protein]-L-lysine = [E2 ubiquitin-conjugating enzyme]-L-cysteine + N(6)-ubiquitinyl-[acceptor protein]-L-lysine.</text>
        <dbReference type="EC" id="2.3.2.27"/>
    </reaction>
</comment>
<comment type="pathway">
    <text evidence="2">Protein modification; protein ubiquitination.</text>
</comment>
<evidence type="ECO:0000313" key="13">
    <source>
        <dbReference type="Proteomes" id="UP001604336"/>
    </source>
</evidence>
<keyword evidence="10" id="KW-0472">Membrane</keyword>
<keyword evidence="10" id="KW-1133">Transmembrane helix</keyword>
<keyword evidence="4" id="KW-0808">Transferase</keyword>
<evidence type="ECO:0000313" key="12">
    <source>
        <dbReference type="EMBL" id="KAL2531320.1"/>
    </source>
</evidence>
<dbReference type="InterPro" id="IPR044600">
    <property type="entry name" value="ATL1/ATL16-like"/>
</dbReference>
<evidence type="ECO:0000256" key="5">
    <source>
        <dbReference type="ARBA" id="ARBA00022723"/>
    </source>
</evidence>
<keyword evidence="13" id="KW-1185">Reference proteome</keyword>
<feature type="transmembrane region" description="Helical" evidence="10">
    <location>
        <begin position="62"/>
        <end position="87"/>
    </location>
</feature>
<dbReference type="PANTHER" id="PTHR46913:SF19">
    <property type="entry name" value="RING-TYPE E3 UBIQUITIN TRANSFERASE"/>
    <property type="match status" value="1"/>
</dbReference>
<evidence type="ECO:0000256" key="7">
    <source>
        <dbReference type="ARBA" id="ARBA00022786"/>
    </source>
</evidence>
<name>A0ABD1V3V1_9LAMI</name>
<evidence type="ECO:0000256" key="8">
    <source>
        <dbReference type="ARBA" id="ARBA00022833"/>
    </source>
</evidence>
<evidence type="ECO:0000256" key="6">
    <source>
        <dbReference type="ARBA" id="ARBA00022771"/>
    </source>
</evidence>
<dbReference type="GO" id="GO:0061630">
    <property type="term" value="F:ubiquitin protein ligase activity"/>
    <property type="evidence" value="ECO:0007669"/>
    <property type="project" value="UniProtKB-EC"/>
</dbReference>
<dbReference type="SMART" id="SM00184">
    <property type="entry name" value="RING"/>
    <property type="match status" value="1"/>
</dbReference>
<comment type="caution">
    <text evidence="12">The sequence shown here is derived from an EMBL/GenBank/DDBJ whole genome shotgun (WGS) entry which is preliminary data.</text>
</comment>
<dbReference type="EC" id="2.3.2.27" evidence="3"/>
<proteinExistence type="predicted"/>
<keyword evidence="10" id="KW-0812">Transmembrane</keyword>
<dbReference type="PANTHER" id="PTHR46913">
    <property type="entry name" value="RING-H2 FINGER PROTEIN ATL16"/>
    <property type="match status" value="1"/>
</dbReference>
<evidence type="ECO:0000256" key="9">
    <source>
        <dbReference type="PROSITE-ProRule" id="PRU00175"/>
    </source>
</evidence>
<dbReference type="CDD" id="cd16461">
    <property type="entry name" value="RING-H2_EL5-like"/>
    <property type="match status" value="1"/>
</dbReference>
<evidence type="ECO:0000256" key="10">
    <source>
        <dbReference type="SAM" id="Phobius"/>
    </source>
</evidence>
<keyword evidence="6 9" id="KW-0863">Zinc-finger</keyword>
<dbReference type="InterPro" id="IPR013083">
    <property type="entry name" value="Znf_RING/FYVE/PHD"/>
</dbReference>
<dbReference type="Pfam" id="PF13639">
    <property type="entry name" value="zf-RING_2"/>
    <property type="match status" value="1"/>
</dbReference>
<accession>A0ABD1V3V1</accession>
<evidence type="ECO:0000256" key="4">
    <source>
        <dbReference type="ARBA" id="ARBA00022679"/>
    </source>
</evidence>